<dbReference type="KEGG" id="aay:WYH_01273"/>
<gene>
    <name evidence="1" type="ORF">WYH_01273</name>
</gene>
<dbReference type="EMBL" id="CP011452">
    <property type="protein sequence ID" value="AKH42318.1"/>
    <property type="molecule type" value="Genomic_DNA"/>
</dbReference>
<proteinExistence type="predicted"/>
<reference evidence="1" key="1">
    <citation type="submission" date="2015-05" db="EMBL/GenBank/DDBJ databases">
        <title>The complete genome of Altererythrobacter atlanticus strain 26DY36.</title>
        <authorList>
            <person name="Wu Y.-H."/>
            <person name="Cheng H."/>
            <person name="Wu X.-W."/>
        </authorList>
    </citation>
    <scope>NUCLEOTIDE SEQUENCE [LARGE SCALE GENOMIC DNA]</scope>
    <source>
        <strain evidence="1">26DY36</strain>
    </source>
</reference>
<dbReference type="Proteomes" id="UP000034392">
    <property type="component" value="Chromosome"/>
</dbReference>
<organism evidence="1 2">
    <name type="scientific">Croceibacterium atlanticum</name>
    <dbReference type="NCBI Taxonomy" id="1267766"/>
    <lineage>
        <taxon>Bacteria</taxon>
        <taxon>Pseudomonadati</taxon>
        <taxon>Pseudomonadota</taxon>
        <taxon>Alphaproteobacteria</taxon>
        <taxon>Sphingomonadales</taxon>
        <taxon>Erythrobacteraceae</taxon>
        <taxon>Croceibacterium</taxon>
    </lineage>
</organism>
<sequence length="43" mass="4703">MAEFEVAIRDGSERAIRSILGYVEAVNGAQAERLHEIVGTEKS</sequence>
<protein>
    <submittedName>
        <fullName evidence="1">Uncharacterized protein</fullName>
    </submittedName>
</protein>
<evidence type="ECO:0000313" key="1">
    <source>
        <dbReference type="EMBL" id="AKH42318.1"/>
    </source>
</evidence>
<dbReference type="RefSeq" id="WP_268908319.1">
    <property type="nucleotide sequence ID" value="NZ_JACIJL010000001.1"/>
</dbReference>
<accession>A0A0F7KP66</accession>
<dbReference type="PATRIC" id="fig|1267766.3.peg.1283"/>
<dbReference type="AlphaFoldDB" id="A0A0F7KP66"/>
<name>A0A0F7KP66_9SPHN</name>
<evidence type="ECO:0000313" key="2">
    <source>
        <dbReference type="Proteomes" id="UP000034392"/>
    </source>
</evidence>
<keyword evidence="2" id="KW-1185">Reference proteome</keyword>